<proteinExistence type="predicted"/>
<accession>A0A139PHZ3</accession>
<dbReference type="AlphaFoldDB" id="A0A139PHZ3"/>
<protein>
    <submittedName>
        <fullName evidence="1">Uncharacterized protein</fullName>
    </submittedName>
</protein>
<dbReference type="Proteomes" id="UP000070053">
    <property type="component" value="Unassembled WGS sequence"/>
</dbReference>
<dbReference type="EMBL" id="LQZP01000394">
    <property type="protein sequence ID" value="KXT89685.1"/>
    <property type="molecule type" value="Genomic_DNA"/>
</dbReference>
<comment type="caution">
    <text evidence="1">The sequence shown here is derived from an EMBL/GenBank/DDBJ whole genome shotgun (WGS) entry which is preliminary data.</text>
</comment>
<organism evidence="1 2">
    <name type="scientific">Streptococcus oralis</name>
    <dbReference type="NCBI Taxonomy" id="1303"/>
    <lineage>
        <taxon>Bacteria</taxon>
        <taxon>Bacillati</taxon>
        <taxon>Bacillota</taxon>
        <taxon>Bacilli</taxon>
        <taxon>Lactobacillales</taxon>
        <taxon>Streptococcaceae</taxon>
        <taxon>Streptococcus</taxon>
    </lineage>
</organism>
<name>A0A139PHZ3_STROR</name>
<sequence length="37" mass="4430">MLQNLEKEMKAFDSFCKKVYNYSSNKEGEVSWQLKIL</sequence>
<evidence type="ECO:0000313" key="1">
    <source>
        <dbReference type="EMBL" id="KXT89685.1"/>
    </source>
</evidence>
<evidence type="ECO:0000313" key="2">
    <source>
        <dbReference type="Proteomes" id="UP000070053"/>
    </source>
</evidence>
<gene>
    <name evidence="1" type="ORF">SORDD21_01650</name>
</gene>
<reference evidence="1 2" key="1">
    <citation type="submission" date="2016-01" db="EMBL/GenBank/DDBJ databases">
        <title>Highly variable Streptococcus oralis are common among viridans streptococci isolated from primates.</title>
        <authorList>
            <person name="Denapaite D."/>
            <person name="Rieger M."/>
            <person name="Koendgen S."/>
            <person name="Brueckner R."/>
            <person name="Ochigava I."/>
            <person name="Kappeler P."/>
            <person name="Maetz-Rensing K."/>
            <person name="Leendertz F."/>
            <person name="Hakenbeck R."/>
        </authorList>
    </citation>
    <scope>NUCLEOTIDE SEQUENCE [LARGE SCALE GENOMIC DNA]</scope>
    <source>
        <strain evidence="1 2">DD21</strain>
    </source>
</reference>